<name>A0A9D3UVT3_9ROSI</name>
<comment type="caution">
    <text evidence="1">The sequence shown here is derived from an EMBL/GenBank/DDBJ whole genome shotgun (WGS) entry which is preliminary data.</text>
</comment>
<keyword evidence="2" id="KW-1185">Reference proteome</keyword>
<dbReference type="Proteomes" id="UP000828251">
    <property type="component" value="Unassembled WGS sequence"/>
</dbReference>
<dbReference type="AlphaFoldDB" id="A0A9D3UVT3"/>
<sequence length="154" mass="18012">MCCDTKSLTERIARIGLGKIKIRRIQGRHFLIEIPDMELLELLKQHDWTYLREFFVKIEPWSESLAVKEGGEGEFSIREIETRLSEFFDESSRGYGVKDKKEWELLQERDDTIMSDSKSAMRTRPEKASEDRQNLKDEAINVIILEKTNVNVGC</sequence>
<gene>
    <name evidence="1" type="ORF">J1N35_028378</name>
</gene>
<evidence type="ECO:0000313" key="2">
    <source>
        <dbReference type="Proteomes" id="UP000828251"/>
    </source>
</evidence>
<reference evidence="1 2" key="1">
    <citation type="journal article" date="2021" name="Plant Biotechnol. J.">
        <title>Multi-omics assisted identification of the key and species-specific regulatory components of drought-tolerant mechanisms in Gossypium stocksii.</title>
        <authorList>
            <person name="Yu D."/>
            <person name="Ke L."/>
            <person name="Zhang D."/>
            <person name="Wu Y."/>
            <person name="Sun Y."/>
            <person name="Mei J."/>
            <person name="Sun J."/>
            <person name="Sun Y."/>
        </authorList>
    </citation>
    <scope>NUCLEOTIDE SEQUENCE [LARGE SCALE GENOMIC DNA]</scope>
    <source>
        <strain evidence="2">cv. E1</strain>
        <tissue evidence="1">Leaf</tissue>
    </source>
</reference>
<dbReference type="OrthoDB" id="999103at2759"/>
<proteinExistence type="predicted"/>
<organism evidence="1 2">
    <name type="scientific">Gossypium stocksii</name>
    <dbReference type="NCBI Taxonomy" id="47602"/>
    <lineage>
        <taxon>Eukaryota</taxon>
        <taxon>Viridiplantae</taxon>
        <taxon>Streptophyta</taxon>
        <taxon>Embryophyta</taxon>
        <taxon>Tracheophyta</taxon>
        <taxon>Spermatophyta</taxon>
        <taxon>Magnoliopsida</taxon>
        <taxon>eudicotyledons</taxon>
        <taxon>Gunneridae</taxon>
        <taxon>Pentapetalae</taxon>
        <taxon>rosids</taxon>
        <taxon>malvids</taxon>
        <taxon>Malvales</taxon>
        <taxon>Malvaceae</taxon>
        <taxon>Malvoideae</taxon>
        <taxon>Gossypium</taxon>
    </lineage>
</organism>
<accession>A0A9D3UVT3</accession>
<dbReference type="EMBL" id="JAIQCV010000009">
    <property type="protein sequence ID" value="KAH1063391.1"/>
    <property type="molecule type" value="Genomic_DNA"/>
</dbReference>
<protein>
    <submittedName>
        <fullName evidence="1">Uncharacterized protein</fullName>
    </submittedName>
</protein>
<evidence type="ECO:0000313" key="1">
    <source>
        <dbReference type="EMBL" id="KAH1063391.1"/>
    </source>
</evidence>